<evidence type="ECO:0000256" key="2">
    <source>
        <dbReference type="SAM" id="MobiDB-lite"/>
    </source>
</evidence>
<dbReference type="OrthoDB" id="10600908at2759"/>
<sequence length="716" mass="83748">MLVKDRVEFVMPDIQLNSKIFNPNKKKSKVEESNQLRDLKYQYFQKHEDARKAYRAQRQFSSKDTQIKFSKYRDSASFLLLYRKALGHTPGQVMSPQHVHNLITNKIESNQQSTTDNEKAKDKVMTIEDLIGEFTKENEDQMRQFIVDRSLVKLQSNYSQPNQGISQAIDKTFSRVETEKNPKKSEEIKNKIRKRLQSANLLQRKKSKSASMKSNTAVYTQLEGTRIQDFEAKLKQAIIDRLDDKEKFLNFCDINNLVMCLKESKMSIENELDDLKQIKQEIHQLNSVSKIDATKVDKKISQIKFRLKKLKLINDEQMIDIDFENENGKDQPSNNSFLLKQNSKNPNFNLNFTKSQQDPNKLAQQKAYRERLKSASINKKPQNTILKQRLTNKNLSIKEQLEFEGIKEEDLNIREEFKQLRGTHGIKKSILEQDLDQDLELYQQKTLFKKIPKEIDTHAYFIKNSTRCGAASQKKRRSTSNMLYYEDKDNSSSLISIPDSPLYSDMHYQKMEFIKSLKEKQDKQRQLRKLRESQDAQNNLQLQQHQSQQNQQSSQAEGFQRKSSLGNSSMVGFNLQRVKNRPQSSVSNYARATKTPLTAQRFYMNQQALRQQKTDLINKSYDYAKKEQQMLCGKTMNTGSMKSFQTRETPYSHVHRTNTQTYSKQMKVSRDQEDSVASYQSYLDRKETNKMEDTITISPYSIGIRTVKTAQSKYNN</sequence>
<name>A0A077ZVR7_STYLE</name>
<accession>A0A077ZVR7</accession>
<feature type="compositionally biased region" description="Low complexity" evidence="2">
    <location>
        <begin position="537"/>
        <end position="555"/>
    </location>
</feature>
<evidence type="ECO:0000256" key="1">
    <source>
        <dbReference type="SAM" id="Coils"/>
    </source>
</evidence>
<feature type="compositionally biased region" description="Basic and acidic residues" evidence="2">
    <location>
        <begin position="519"/>
        <end position="534"/>
    </location>
</feature>
<feature type="coiled-coil region" evidence="1">
    <location>
        <begin position="258"/>
        <end position="288"/>
    </location>
</feature>
<proteinExistence type="predicted"/>
<reference evidence="3 4" key="1">
    <citation type="submission" date="2014-06" db="EMBL/GenBank/DDBJ databases">
        <authorList>
            <person name="Swart Estienne"/>
        </authorList>
    </citation>
    <scope>NUCLEOTIDE SEQUENCE [LARGE SCALE GENOMIC DNA]</scope>
    <source>
        <strain evidence="3 4">130c</strain>
    </source>
</reference>
<protein>
    <submittedName>
        <fullName evidence="3">Uncharacterized protein</fullName>
    </submittedName>
</protein>
<evidence type="ECO:0000313" key="4">
    <source>
        <dbReference type="Proteomes" id="UP000039865"/>
    </source>
</evidence>
<dbReference type="InParanoid" id="A0A077ZVR7"/>
<organism evidence="3 4">
    <name type="scientific">Stylonychia lemnae</name>
    <name type="common">Ciliate</name>
    <dbReference type="NCBI Taxonomy" id="5949"/>
    <lineage>
        <taxon>Eukaryota</taxon>
        <taxon>Sar</taxon>
        <taxon>Alveolata</taxon>
        <taxon>Ciliophora</taxon>
        <taxon>Intramacronucleata</taxon>
        <taxon>Spirotrichea</taxon>
        <taxon>Stichotrichia</taxon>
        <taxon>Sporadotrichida</taxon>
        <taxon>Oxytrichidae</taxon>
        <taxon>Stylonychinae</taxon>
        <taxon>Stylonychia</taxon>
    </lineage>
</organism>
<dbReference type="EMBL" id="CCKQ01002601">
    <property type="protein sequence ID" value="CDW73711.1"/>
    <property type="molecule type" value="Genomic_DNA"/>
</dbReference>
<dbReference type="Proteomes" id="UP000039865">
    <property type="component" value="Unassembled WGS sequence"/>
</dbReference>
<feature type="region of interest" description="Disordered" evidence="2">
    <location>
        <begin position="519"/>
        <end position="566"/>
    </location>
</feature>
<dbReference type="AlphaFoldDB" id="A0A077ZVR7"/>
<keyword evidence="1" id="KW-0175">Coiled coil</keyword>
<evidence type="ECO:0000313" key="3">
    <source>
        <dbReference type="EMBL" id="CDW73711.1"/>
    </source>
</evidence>
<gene>
    <name evidence="3" type="primary">Contig9552.g10212</name>
    <name evidence="3" type="ORF">STYLEM_2697</name>
</gene>
<keyword evidence="4" id="KW-1185">Reference proteome</keyword>